<accession>A0A7G6DZZ8</accession>
<dbReference type="KEGG" id="tfr:BR63_03175"/>
<dbReference type="AlphaFoldDB" id="A0A7G6DZZ8"/>
<sequence length="243" mass="26891">MIKKTVVFGILLILSIFTTFVLLASSNDERNIEQTAKNFLAYVAGKEIEKAKALSTGIVLFNLANMEQNLSKKHLVLETEADLLSLGPAWAVVRAKVESVNPANETSVHWYEMQLIKQDGWKVYKLKETGPGIKKGRPSPADKEKCEETFRLFSEALFAGKYAEAGKHLIGQAKNAHEMSGGWFKDVITGKSGMKELSSSVIAGDGKSIILEIRYAIDDKENKVAVSCHKTSRGWKIFDIAQI</sequence>
<name>A0A7G6DZZ8_THEFR</name>
<protein>
    <submittedName>
        <fullName evidence="1">Uncharacterized protein</fullName>
    </submittedName>
</protein>
<proteinExistence type="predicted"/>
<dbReference type="Proteomes" id="UP000515847">
    <property type="component" value="Chromosome"/>
</dbReference>
<evidence type="ECO:0000313" key="2">
    <source>
        <dbReference type="Proteomes" id="UP000515847"/>
    </source>
</evidence>
<reference evidence="1 2" key="1">
    <citation type="journal article" date="2019" name="Front. Microbiol.">
        <title>Thermoanaerosceptrum fracticalcis gen. nov. sp. nov., a Novel Fumarate-Fermenting Microorganism From a Deep Fractured Carbonate Aquifer of the US Great Basin.</title>
        <authorList>
            <person name="Hamilton-Brehm S.D."/>
            <person name="Stewart L.E."/>
            <person name="Zavarin M."/>
            <person name="Caldwell M."/>
            <person name="Lawson P.A."/>
            <person name="Onstott T.C."/>
            <person name="Grzymski J."/>
            <person name="Neveux I."/>
            <person name="Lollar B.S."/>
            <person name="Russell C.E."/>
            <person name="Moser D.P."/>
        </authorList>
    </citation>
    <scope>NUCLEOTIDE SEQUENCE [LARGE SCALE GENOMIC DNA]</scope>
    <source>
        <strain evidence="1 2">DRI-13</strain>
    </source>
</reference>
<keyword evidence="2" id="KW-1185">Reference proteome</keyword>
<dbReference type="RefSeq" id="WP_034426003.1">
    <property type="nucleotide sequence ID" value="NZ_CP045798.1"/>
</dbReference>
<dbReference type="EMBL" id="CP045798">
    <property type="protein sequence ID" value="QNB45402.1"/>
    <property type="molecule type" value="Genomic_DNA"/>
</dbReference>
<gene>
    <name evidence="1" type="ORF">BR63_03175</name>
</gene>
<organism evidence="1 2">
    <name type="scientific">Thermanaerosceptrum fracticalcis</name>
    <dbReference type="NCBI Taxonomy" id="1712410"/>
    <lineage>
        <taxon>Bacteria</taxon>
        <taxon>Bacillati</taxon>
        <taxon>Bacillota</taxon>
        <taxon>Clostridia</taxon>
        <taxon>Eubacteriales</taxon>
        <taxon>Peptococcaceae</taxon>
        <taxon>Thermanaerosceptrum</taxon>
    </lineage>
</organism>
<evidence type="ECO:0000313" key="1">
    <source>
        <dbReference type="EMBL" id="QNB45402.1"/>
    </source>
</evidence>